<reference evidence="1" key="2">
    <citation type="submission" date="2016-05" db="EMBL/GenBank/DDBJ databases">
        <title>Comparative analysis highlights variable genome content of wheat rusts and divergence of the mating loci.</title>
        <authorList>
            <person name="Cuomo C.A."/>
            <person name="Bakkeren G."/>
            <person name="Szabo L."/>
            <person name="Khalil H."/>
            <person name="Joly D."/>
            <person name="Goldberg J."/>
            <person name="Young S."/>
            <person name="Zeng Q."/>
            <person name="Fellers J."/>
        </authorList>
    </citation>
    <scope>NUCLEOTIDE SEQUENCE [LARGE SCALE GENOMIC DNA]</scope>
    <source>
        <strain evidence="1">1-1 BBBD Race 1</strain>
    </source>
</reference>
<accession>A0A0C4F540</accession>
<gene>
    <name evidence="1" type="ORF">PTTG_08237</name>
</gene>
<sequence>MPPPLRPPDQHQPSNAPLADNLEMMEDPVIQLPPRPTTNPPSSSLHILLTKALANTSRDENGTVLLDARYVDLVLELSANNERLVQRLEAMVNQLNAKVDPLIRRIAEVESCQNTGPRSSAQPALKPPINASKLFASAASVNLAGSVHAPSMCPLPAQVIASLKPKRVIIHSNPASTTLKNASSGSLVQKAYEALAGLDANVDGDAVAIRGTSVLPSGEVFSYTKNRAHQKWLMDNKHVWSKVVHPDLEATPSTYSVMAHGVPKTFDITKSSNLATLASENNFQASNLARVRWMGSNEPSGKKAGSIVMAFVNKDLALRIKQSGIFLKYNYHRTERFKPCPPQCFKCLKMGHFGKWCRKPARCAKCGSNHLTNKCPEGISGVKSCVLCKDGLKNKIEGIKDVDHTPFNPACPCKKVWLEKKRFPPQ</sequence>
<name>A0A0C4F540_PUCT1</name>
<evidence type="ECO:0000313" key="3">
    <source>
        <dbReference type="Proteomes" id="UP000005240"/>
    </source>
</evidence>
<evidence type="ECO:0000313" key="1">
    <source>
        <dbReference type="EMBL" id="OAV86376.1"/>
    </source>
</evidence>
<dbReference type="VEuPathDB" id="FungiDB:PTTG_08237"/>
<organism evidence="1">
    <name type="scientific">Puccinia triticina (isolate 1-1 / race 1 (BBBD))</name>
    <name type="common">Brown leaf rust fungus</name>
    <dbReference type="NCBI Taxonomy" id="630390"/>
    <lineage>
        <taxon>Eukaryota</taxon>
        <taxon>Fungi</taxon>
        <taxon>Dikarya</taxon>
        <taxon>Basidiomycota</taxon>
        <taxon>Pucciniomycotina</taxon>
        <taxon>Pucciniomycetes</taxon>
        <taxon>Pucciniales</taxon>
        <taxon>Pucciniaceae</taxon>
        <taxon>Puccinia</taxon>
    </lineage>
</organism>
<evidence type="ECO:0008006" key="4">
    <source>
        <dbReference type="Google" id="ProtNLM"/>
    </source>
</evidence>
<protein>
    <recommendedName>
        <fullName evidence="4">CCHC-type domain-containing protein</fullName>
    </recommendedName>
</protein>
<evidence type="ECO:0000313" key="2">
    <source>
        <dbReference type="EnsemblFungi" id="PTTG_08237-t43_1-p1"/>
    </source>
</evidence>
<reference evidence="2" key="4">
    <citation type="submission" date="2025-05" db="UniProtKB">
        <authorList>
            <consortium name="EnsemblFungi"/>
        </authorList>
    </citation>
    <scope>IDENTIFICATION</scope>
    <source>
        <strain evidence="2">isolate 1-1 / race 1 (BBBD)</strain>
    </source>
</reference>
<reference evidence="1" key="1">
    <citation type="submission" date="2009-11" db="EMBL/GenBank/DDBJ databases">
        <authorList>
            <consortium name="The Broad Institute Genome Sequencing Platform"/>
            <person name="Ward D."/>
            <person name="Feldgarden M."/>
            <person name="Earl A."/>
            <person name="Young S.K."/>
            <person name="Zeng Q."/>
            <person name="Koehrsen M."/>
            <person name="Alvarado L."/>
            <person name="Berlin A."/>
            <person name="Bochicchio J."/>
            <person name="Borenstein D."/>
            <person name="Chapman S.B."/>
            <person name="Chen Z."/>
            <person name="Engels R."/>
            <person name="Freedman E."/>
            <person name="Gellesch M."/>
            <person name="Goldberg J."/>
            <person name="Griggs A."/>
            <person name="Gujja S."/>
            <person name="Heilman E."/>
            <person name="Heiman D."/>
            <person name="Hepburn T."/>
            <person name="Howarth C."/>
            <person name="Jen D."/>
            <person name="Larson L."/>
            <person name="Lewis B."/>
            <person name="Mehta T."/>
            <person name="Park D."/>
            <person name="Pearson M."/>
            <person name="Roberts A."/>
            <person name="Saif S."/>
            <person name="Shea T."/>
            <person name="Shenoy N."/>
            <person name="Sisk P."/>
            <person name="Stolte C."/>
            <person name="Sykes S."/>
            <person name="Thomson T."/>
            <person name="Walk T."/>
            <person name="White J."/>
            <person name="Yandava C."/>
            <person name="Izard J."/>
            <person name="Baranova O.V."/>
            <person name="Blanton J.M."/>
            <person name="Tanner A.C."/>
            <person name="Dewhirst F.E."/>
            <person name="Haas B."/>
            <person name="Nusbaum C."/>
            <person name="Birren B."/>
        </authorList>
    </citation>
    <scope>NUCLEOTIDE SEQUENCE [LARGE SCALE GENOMIC DNA]</scope>
    <source>
        <strain evidence="1">1-1 BBBD Race 1</strain>
    </source>
</reference>
<dbReference type="OrthoDB" id="2502834at2759"/>
<proteinExistence type="predicted"/>
<reference evidence="2 3" key="3">
    <citation type="journal article" date="2017" name="G3 (Bethesda)">
        <title>Comparative analysis highlights variable genome content of wheat rusts and divergence of the mating loci.</title>
        <authorList>
            <person name="Cuomo C.A."/>
            <person name="Bakkeren G."/>
            <person name="Khalil H.B."/>
            <person name="Panwar V."/>
            <person name="Joly D."/>
            <person name="Linning R."/>
            <person name="Sakthikumar S."/>
            <person name="Song X."/>
            <person name="Adiconis X."/>
            <person name="Fan L."/>
            <person name="Goldberg J.M."/>
            <person name="Levin J.Z."/>
            <person name="Young S."/>
            <person name="Zeng Q."/>
            <person name="Anikster Y."/>
            <person name="Bruce M."/>
            <person name="Wang M."/>
            <person name="Yin C."/>
            <person name="McCallum B."/>
            <person name="Szabo L.J."/>
            <person name="Hulbert S."/>
            <person name="Chen X."/>
            <person name="Fellers J.P."/>
        </authorList>
    </citation>
    <scope>NUCLEOTIDE SEQUENCE</scope>
    <source>
        <strain evidence="3">Isolate 1-1 / race 1 (BBBD)</strain>
        <strain evidence="2">isolate 1-1 / race 1 (BBBD)</strain>
    </source>
</reference>
<keyword evidence="3" id="KW-1185">Reference proteome</keyword>
<dbReference type="EMBL" id="ADAS02001213">
    <property type="protein sequence ID" value="OAV86376.1"/>
    <property type="molecule type" value="Genomic_DNA"/>
</dbReference>
<dbReference type="OMA" id="PACPCKK"/>
<dbReference type="EnsemblFungi" id="PTTG_08237-t43_1">
    <property type="protein sequence ID" value="PTTG_08237-t43_1-p1"/>
    <property type="gene ID" value="PTTG_08237"/>
</dbReference>
<dbReference type="AlphaFoldDB" id="A0A0C4F540"/>
<dbReference type="Proteomes" id="UP000005240">
    <property type="component" value="Unassembled WGS sequence"/>
</dbReference>